<evidence type="ECO:0000313" key="3">
    <source>
        <dbReference type="EMBL" id="TBL81746.1"/>
    </source>
</evidence>
<reference evidence="3 4" key="1">
    <citation type="submission" date="2019-02" db="EMBL/GenBank/DDBJ databases">
        <title>Paenibacillus sp. nov., isolated from surface-sterilized tissue of Thalictrum simplex L.</title>
        <authorList>
            <person name="Tuo L."/>
        </authorList>
    </citation>
    <scope>NUCLEOTIDE SEQUENCE [LARGE SCALE GENOMIC DNA]</scope>
    <source>
        <strain evidence="3 4">N2SHLJ1</strain>
    </source>
</reference>
<gene>
    <name evidence="3" type="ORF">EYB31_01765</name>
</gene>
<evidence type="ECO:0000256" key="1">
    <source>
        <dbReference type="SAM" id="MobiDB-lite"/>
    </source>
</evidence>
<dbReference type="PANTHER" id="PTHR46656:SF3">
    <property type="entry name" value="PUTATIVE-RELATED"/>
    <property type="match status" value="1"/>
</dbReference>
<dbReference type="InterPro" id="IPR001296">
    <property type="entry name" value="Glyco_trans_1"/>
</dbReference>
<dbReference type="Pfam" id="PF00534">
    <property type="entry name" value="Glycos_transf_1"/>
    <property type="match status" value="1"/>
</dbReference>
<dbReference type="Gene3D" id="3.40.50.2000">
    <property type="entry name" value="Glycogen Phosphorylase B"/>
    <property type="match status" value="1"/>
</dbReference>
<dbReference type="OrthoDB" id="440232at2"/>
<proteinExistence type="predicted"/>
<dbReference type="EMBL" id="SIRE01000002">
    <property type="protein sequence ID" value="TBL81746.1"/>
    <property type="molecule type" value="Genomic_DNA"/>
</dbReference>
<feature type="compositionally biased region" description="Basic residues" evidence="1">
    <location>
        <begin position="8"/>
        <end position="89"/>
    </location>
</feature>
<comment type="caution">
    <text evidence="3">The sequence shown here is derived from an EMBL/GenBank/DDBJ whole genome shotgun (WGS) entry which is preliminary data.</text>
</comment>
<dbReference type="PANTHER" id="PTHR46656">
    <property type="entry name" value="PUTATIVE-RELATED"/>
    <property type="match status" value="1"/>
</dbReference>
<feature type="domain" description="Glycosyl transferase family 1" evidence="2">
    <location>
        <begin position="275"/>
        <end position="385"/>
    </location>
</feature>
<feature type="region of interest" description="Disordered" evidence="1">
    <location>
        <begin position="1"/>
        <end position="102"/>
    </location>
</feature>
<dbReference type="CDD" id="cd03801">
    <property type="entry name" value="GT4_PimA-like"/>
    <property type="match status" value="1"/>
</dbReference>
<dbReference type="GO" id="GO:0016757">
    <property type="term" value="F:glycosyltransferase activity"/>
    <property type="evidence" value="ECO:0007669"/>
    <property type="project" value="InterPro"/>
</dbReference>
<dbReference type="Proteomes" id="UP000293142">
    <property type="component" value="Unassembled WGS sequence"/>
</dbReference>
<evidence type="ECO:0000313" key="4">
    <source>
        <dbReference type="Proteomes" id="UP000293142"/>
    </source>
</evidence>
<keyword evidence="4" id="KW-1185">Reference proteome</keyword>
<dbReference type="RefSeq" id="WP_131011532.1">
    <property type="nucleotide sequence ID" value="NZ_SIRE01000002.1"/>
</dbReference>
<organism evidence="3 4">
    <name type="scientific">Paenibacillus thalictri</name>
    <dbReference type="NCBI Taxonomy" id="2527873"/>
    <lineage>
        <taxon>Bacteria</taxon>
        <taxon>Bacillati</taxon>
        <taxon>Bacillota</taxon>
        <taxon>Bacilli</taxon>
        <taxon>Bacillales</taxon>
        <taxon>Paenibacillaceae</taxon>
        <taxon>Paenibacillus</taxon>
    </lineage>
</organism>
<dbReference type="AlphaFoldDB" id="A0A4Q9DZ83"/>
<name>A0A4Q9DZ83_9BACL</name>
<keyword evidence="3" id="KW-0808">Transferase</keyword>
<dbReference type="SUPFAM" id="SSF53756">
    <property type="entry name" value="UDP-Glycosyltransferase/glycogen phosphorylase"/>
    <property type="match status" value="1"/>
</dbReference>
<evidence type="ECO:0000259" key="2">
    <source>
        <dbReference type="Pfam" id="PF00534"/>
    </source>
</evidence>
<sequence>MSKSTGRGTRKKKSRKSKKSSVKLRLKKKSRRKGSARKKSRLKKSSKFRKKSRSARRKTKRGKRLKRKLRRNRKAKWKHKSRRARRRKAPPAPPPPPLEPELPKGINLIGFSRAEIGLGESARLAARAIERSGMPFGIINYTTTVSNNDLSWAHKEMPDPIYRTNLIHLNPDALEGLRARLGEGAFHRRYNIGYWHWELPDMREEDVGGFQWVQEVWVPTHFVQQSFAKRSPVPVIRIPHGIEVDVDYSLNRDSFGLPHDRFLFLAMYDVMSDPRRKNPNAVIEAFKTAFNKDDQKVGLVLKVSHVDEQPEHLETLRQMIDGYSNIHIVDRVLSRPEVNALLHCSDCYVSLHRSEGFGLGLAEAMYLGKPVIGTNWSGNTDFMNEDNSCPVHYRLVQVGESGGSYFNQEHQLWAEADIGHAASYMRTLVNEPEWRHKIALNGQITIRTDYSPQAVGEKIKQRLATLGLW</sequence>
<accession>A0A4Q9DZ83</accession>
<feature type="compositionally biased region" description="Pro residues" evidence="1">
    <location>
        <begin position="90"/>
        <end position="100"/>
    </location>
</feature>
<protein>
    <submittedName>
        <fullName evidence="3">Glycosyltransferase family 1 protein</fullName>
    </submittedName>
</protein>